<name>A0A251YV17_9MICO</name>
<dbReference type="AlphaFoldDB" id="A0A251YV17"/>
<dbReference type="SUPFAM" id="SSF51905">
    <property type="entry name" value="FAD/NAD(P)-binding domain"/>
    <property type="match status" value="2"/>
</dbReference>
<dbReference type="PANTHER" id="PTHR10742">
    <property type="entry name" value="FLAVIN MONOAMINE OXIDASE"/>
    <property type="match status" value="1"/>
</dbReference>
<evidence type="ECO:0000256" key="1">
    <source>
        <dbReference type="SAM" id="MobiDB-lite"/>
    </source>
</evidence>
<dbReference type="Gene3D" id="3.50.50.60">
    <property type="entry name" value="FAD/NAD(P)-binding domain"/>
    <property type="match status" value="2"/>
</dbReference>
<feature type="region of interest" description="Disordered" evidence="1">
    <location>
        <begin position="28"/>
        <end position="53"/>
    </location>
</feature>
<accession>A0A251YV17</accession>
<evidence type="ECO:0000256" key="2">
    <source>
        <dbReference type="SAM" id="SignalP"/>
    </source>
</evidence>
<dbReference type="PROSITE" id="PS51257">
    <property type="entry name" value="PROKAR_LIPOPROTEIN"/>
    <property type="match status" value="1"/>
</dbReference>
<protein>
    <recommendedName>
        <fullName evidence="3">Amine oxidase domain-containing protein</fullName>
    </recommendedName>
</protein>
<keyword evidence="5" id="KW-1185">Reference proteome</keyword>
<dbReference type="InterPro" id="IPR036188">
    <property type="entry name" value="FAD/NAD-bd_sf"/>
</dbReference>
<feature type="domain" description="Amine oxidase" evidence="3">
    <location>
        <begin position="53"/>
        <end position="126"/>
    </location>
</feature>
<dbReference type="SUPFAM" id="SSF54373">
    <property type="entry name" value="FAD-linked reductases, C-terminal domain"/>
    <property type="match status" value="1"/>
</dbReference>
<feature type="chain" id="PRO_5038612135" description="Amine oxidase domain-containing protein" evidence="2">
    <location>
        <begin position="23"/>
        <end position="497"/>
    </location>
</feature>
<dbReference type="OrthoDB" id="337830at2"/>
<dbReference type="InterPro" id="IPR006311">
    <property type="entry name" value="TAT_signal"/>
</dbReference>
<keyword evidence="2" id="KW-0732">Signal</keyword>
<dbReference type="InterPro" id="IPR050281">
    <property type="entry name" value="Flavin_monoamine_oxidase"/>
</dbReference>
<dbReference type="GO" id="GO:0016491">
    <property type="term" value="F:oxidoreductase activity"/>
    <property type="evidence" value="ECO:0007669"/>
    <property type="project" value="InterPro"/>
</dbReference>
<evidence type="ECO:0000313" key="4">
    <source>
        <dbReference type="EMBL" id="OUE27928.1"/>
    </source>
</evidence>
<dbReference type="InterPro" id="IPR002937">
    <property type="entry name" value="Amino_oxidase"/>
</dbReference>
<dbReference type="RefSeq" id="WP_086513344.1">
    <property type="nucleotide sequence ID" value="NZ_MDJZ01000003.1"/>
</dbReference>
<sequence>MSISRRTLLTASVSGLSLLGLAACTRTTPTPATPTATASPTPTPTPTVGAAGLPEPVAFARSDWAGDPFARGSGSFLRPGATSADREALARPIQDRVFFAGEATSADRPGTVAGAYASGLRAAAEVDRAGAGSERVAVVGAGIAGTTAARALRDAGHDVVLVEARAELGGRIRAAGGTDWPDPAELGALWIAADGDDLLRDGIEAAGIARYGLALIAEDRGPDGQVLDPSSAGSDALASARAWALAQPGAVSLAAALRETGGDALSAEGGAGSPASHLAALLATDVAIAHGATPEELSGSHGLDEPAPVGNVAVTGGFAGLVQHLLRDQDIDVLRESTVSRIAYGDGRVGLRLGSGESLSVDRVVVTVPLGVLQEGAIAFDPALPSAHDVAIRALGPGRADRIWLRFDEPFWSTAATVWTSYDAGGSFTRWYNLMPISGEPVLMAEVGAAAAERVAAMDDQALRAAALRTLVPFADPELVATPTATPEPDPSATPTP</sequence>
<feature type="domain" description="Amine oxidase" evidence="3">
    <location>
        <begin position="310"/>
        <end position="475"/>
    </location>
</feature>
<organism evidence="4 5">
    <name type="scientific">Clavibacter michiganensis</name>
    <dbReference type="NCBI Taxonomy" id="28447"/>
    <lineage>
        <taxon>Bacteria</taxon>
        <taxon>Bacillati</taxon>
        <taxon>Actinomycetota</taxon>
        <taxon>Actinomycetes</taxon>
        <taxon>Micrococcales</taxon>
        <taxon>Microbacteriaceae</taxon>
        <taxon>Clavibacter</taxon>
    </lineage>
</organism>
<evidence type="ECO:0000313" key="5">
    <source>
        <dbReference type="Proteomes" id="UP000195101"/>
    </source>
</evidence>
<proteinExistence type="predicted"/>
<gene>
    <name evidence="4" type="ORF">BFL37_01125</name>
</gene>
<reference evidence="4 5" key="1">
    <citation type="submission" date="2016-08" db="EMBL/GenBank/DDBJ databases">
        <title>Genome sequence of Clavibacter michiganensis spp strain CFBP8019.</title>
        <authorList>
            <person name="Thapa S.P."/>
            <person name="Coaker G."/>
            <person name="Jacques M.-A."/>
        </authorList>
    </citation>
    <scope>NUCLEOTIDE SEQUENCE [LARGE SCALE GENOMIC DNA]</scope>
    <source>
        <strain evidence="4">CFBP8019</strain>
    </source>
</reference>
<dbReference type="Pfam" id="PF13450">
    <property type="entry name" value="NAD_binding_8"/>
    <property type="match status" value="1"/>
</dbReference>
<dbReference type="Proteomes" id="UP000195101">
    <property type="component" value="Unassembled WGS sequence"/>
</dbReference>
<evidence type="ECO:0000259" key="3">
    <source>
        <dbReference type="Pfam" id="PF01593"/>
    </source>
</evidence>
<dbReference type="Pfam" id="PF01593">
    <property type="entry name" value="Amino_oxidase"/>
    <property type="match status" value="2"/>
</dbReference>
<dbReference type="PROSITE" id="PS51318">
    <property type="entry name" value="TAT"/>
    <property type="match status" value="1"/>
</dbReference>
<feature type="compositionally biased region" description="Low complexity" evidence="1">
    <location>
        <begin position="28"/>
        <end position="51"/>
    </location>
</feature>
<dbReference type="PANTHER" id="PTHR10742:SF410">
    <property type="entry name" value="LYSINE-SPECIFIC HISTONE DEMETHYLASE 2"/>
    <property type="match status" value="1"/>
</dbReference>
<feature type="signal peptide" evidence="2">
    <location>
        <begin position="1"/>
        <end position="22"/>
    </location>
</feature>
<dbReference type="EMBL" id="MDJZ01000003">
    <property type="protein sequence ID" value="OUE27928.1"/>
    <property type="molecule type" value="Genomic_DNA"/>
</dbReference>
<comment type="caution">
    <text evidence="4">The sequence shown here is derived from an EMBL/GenBank/DDBJ whole genome shotgun (WGS) entry which is preliminary data.</text>
</comment>